<dbReference type="InterPro" id="IPR050131">
    <property type="entry name" value="Peptidase_S8_subtilisin-like"/>
</dbReference>
<dbReference type="PANTHER" id="PTHR43806:SF11">
    <property type="entry name" value="CEREVISIN-RELATED"/>
    <property type="match status" value="1"/>
</dbReference>
<evidence type="ECO:0000259" key="8">
    <source>
        <dbReference type="Pfam" id="PF00082"/>
    </source>
</evidence>
<evidence type="ECO:0000313" key="9">
    <source>
        <dbReference type="EMBL" id="MCK0532965.1"/>
    </source>
</evidence>
<feature type="active site" description="Charge relay system" evidence="6">
    <location>
        <position position="277"/>
    </location>
</feature>
<dbReference type="CDD" id="cd04848">
    <property type="entry name" value="Peptidases_S8_Autotransporter_serine_protease_like"/>
    <property type="match status" value="1"/>
</dbReference>
<name>A0ABT0E0R8_9SPHN</name>
<dbReference type="InterPro" id="IPR015500">
    <property type="entry name" value="Peptidase_S8_subtilisin-rel"/>
</dbReference>
<organism evidence="9 10">
    <name type="scientific">Sphingobium agri</name>
    <dbReference type="NCBI Taxonomy" id="2933566"/>
    <lineage>
        <taxon>Bacteria</taxon>
        <taxon>Pseudomonadati</taxon>
        <taxon>Pseudomonadota</taxon>
        <taxon>Alphaproteobacteria</taxon>
        <taxon>Sphingomonadales</taxon>
        <taxon>Sphingomonadaceae</taxon>
        <taxon>Sphingobium</taxon>
    </lineage>
</organism>
<feature type="signal peptide" evidence="7">
    <location>
        <begin position="1"/>
        <end position="30"/>
    </location>
</feature>
<dbReference type="PANTHER" id="PTHR43806">
    <property type="entry name" value="PEPTIDASE S8"/>
    <property type="match status" value="1"/>
</dbReference>
<feature type="domain" description="Peptidase S8/S53" evidence="8">
    <location>
        <begin position="66"/>
        <end position="325"/>
    </location>
</feature>
<dbReference type="InterPro" id="IPR023827">
    <property type="entry name" value="Peptidase_S8_Asp-AS"/>
</dbReference>
<dbReference type="InterPro" id="IPR034061">
    <property type="entry name" value="Peptidases_S8_Autotransporter"/>
</dbReference>
<dbReference type="InterPro" id="IPR000209">
    <property type="entry name" value="Peptidase_S8/S53_dom"/>
</dbReference>
<sequence>MTRSLRRSARIAAQSALMMILISTPTLASAASGTPPRPKLGSAEYRLSWGVKASRATGVYRKGATGKGIVVAMIDTGVGPDAAGLFSDLSPHSIDLVPNRRFDTGDRRHGQQTASLLAAPVDGAGTFGIAYEATLLSIRADRDGSCLRTCAFDPPLLAKAIDYALDHGASVIGMPMASRRAIQAIEPALERAAKRGVVIVAAAGNDGDDQPVWPARYATDPRFASSMLVSGAATLQGRMAPWSNKAGATRSRYVVAPGEYVVVDCGERSCSLVSGTSYSVAYTAGAIALLLSRAPHLSGPQAASMLLQSADDLAERGTDHLTGRGRLNVGRAIRAVQEAKG</sequence>
<dbReference type="Gene3D" id="3.40.50.200">
    <property type="entry name" value="Peptidase S8/S53 domain"/>
    <property type="match status" value="1"/>
</dbReference>
<dbReference type="SUPFAM" id="SSF52743">
    <property type="entry name" value="Subtilisin-like"/>
    <property type="match status" value="1"/>
</dbReference>
<keyword evidence="2 6" id="KW-0645">Protease</keyword>
<evidence type="ECO:0000256" key="5">
    <source>
        <dbReference type="ARBA" id="ARBA00022825"/>
    </source>
</evidence>
<comment type="caution">
    <text evidence="9">The sequence shown here is derived from an EMBL/GenBank/DDBJ whole genome shotgun (WGS) entry which is preliminary data.</text>
</comment>
<protein>
    <submittedName>
        <fullName evidence="9">S8 family serine peptidase</fullName>
    </submittedName>
</protein>
<evidence type="ECO:0000256" key="6">
    <source>
        <dbReference type="PROSITE-ProRule" id="PRU01240"/>
    </source>
</evidence>
<evidence type="ECO:0000256" key="3">
    <source>
        <dbReference type="ARBA" id="ARBA00022729"/>
    </source>
</evidence>
<evidence type="ECO:0000256" key="4">
    <source>
        <dbReference type="ARBA" id="ARBA00022801"/>
    </source>
</evidence>
<dbReference type="PROSITE" id="PS00136">
    <property type="entry name" value="SUBTILASE_ASP"/>
    <property type="match status" value="1"/>
</dbReference>
<evidence type="ECO:0000256" key="1">
    <source>
        <dbReference type="ARBA" id="ARBA00011073"/>
    </source>
</evidence>
<keyword evidence="10" id="KW-1185">Reference proteome</keyword>
<accession>A0ABT0E0R8</accession>
<comment type="similarity">
    <text evidence="1 6">Belongs to the peptidase S8 family.</text>
</comment>
<dbReference type="RefSeq" id="WP_247233974.1">
    <property type="nucleotide sequence ID" value="NZ_JALKHS010000016.1"/>
</dbReference>
<keyword evidence="5 6" id="KW-0720">Serine protease</keyword>
<dbReference type="Proteomes" id="UP001203512">
    <property type="component" value="Unassembled WGS sequence"/>
</dbReference>
<reference evidence="9 10" key="1">
    <citation type="submission" date="2022-04" db="EMBL/GenBank/DDBJ databases">
        <authorList>
            <person name="Huq M.A."/>
        </authorList>
    </citation>
    <scope>NUCLEOTIDE SEQUENCE [LARGE SCALE GENOMIC DNA]</scope>
    <source>
        <strain evidence="9 10">MAH-33</strain>
    </source>
</reference>
<dbReference type="PRINTS" id="PR00723">
    <property type="entry name" value="SUBTILISIN"/>
</dbReference>
<dbReference type="Pfam" id="PF00082">
    <property type="entry name" value="Peptidase_S8"/>
    <property type="match status" value="1"/>
</dbReference>
<keyword evidence="4 6" id="KW-0378">Hydrolase</keyword>
<keyword evidence="3 7" id="KW-0732">Signal</keyword>
<evidence type="ECO:0000256" key="2">
    <source>
        <dbReference type="ARBA" id="ARBA00022670"/>
    </source>
</evidence>
<evidence type="ECO:0000256" key="7">
    <source>
        <dbReference type="SAM" id="SignalP"/>
    </source>
</evidence>
<evidence type="ECO:0000313" key="10">
    <source>
        <dbReference type="Proteomes" id="UP001203512"/>
    </source>
</evidence>
<feature type="chain" id="PRO_5045051569" evidence="7">
    <location>
        <begin position="31"/>
        <end position="341"/>
    </location>
</feature>
<feature type="active site" description="Charge relay system" evidence="6">
    <location>
        <position position="75"/>
    </location>
</feature>
<feature type="active site" description="Charge relay system" evidence="6">
    <location>
        <position position="109"/>
    </location>
</feature>
<dbReference type="InterPro" id="IPR036852">
    <property type="entry name" value="Peptidase_S8/S53_dom_sf"/>
</dbReference>
<proteinExistence type="inferred from homology"/>
<dbReference type="EMBL" id="JALKHS010000016">
    <property type="protein sequence ID" value="MCK0532965.1"/>
    <property type="molecule type" value="Genomic_DNA"/>
</dbReference>
<gene>
    <name evidence="9" type="ORF">MU848_15355</name>
</gene>
<dbReference type="PROSITE" id="PS51892">
    <property type="entry name" value="SUBTILASE"/>
    <property type="match status" value="1"/>
</dbReference>